<reference evidence="2 3" key="1">
    <citation type="submission" date="2018-10" db="EMBL/GenBank/DDBJ databases">
        <title>Sequencing the genomes of 1000 actinobacteria strains.</title>
        <authorList>
            <person name="Klenk H.-P."/>
        </authorList>
    </citation>
    <scope>NUCLEOTIDE SEQUENCE [LARGE SCALE GENOMIC DNA]</scope>
    <source>
        <strain evidence="2 3">DSM 43911</strain>
    </source>
</reference>
<accession>A0A495XMB2</accession>
<proteinExistence type="predicted"/>
<keyword evidence="3" id="KW-1185">Reference proteome</keyword>
<keyword evidence="1" id="KW-1133">Transmembrane helix</keyword>
<evidence type="ECO:0000313" key="3">
    <source>
        <dbReference type="Proteomes" id="UP000272729"/>
    </source>
</evidence>
<dbReference type="AlphaFoldDB" id="A0A495XMB2"/>
<dbReference type="OrthoDB" id="3824918at2"/>
<name>A0A495XMB2_9PSEU</name>
<dbReference type="EMBL" id="RBXR01000001">
    <property type="protein sequence ID" value="RKT74335.1"/>
    <property type="molecule type" value="Genomic_DNA"/>
</dbReference>
<gene>
    <name evidence="2" type="ORF">DFJ66_7679</name>
</gene>
<feature type="transmembrane region" description="Helical" evidence="1">
    <location>
        <begin position="21"/>
        <end position="44"/>
    </location>
</feature>
<comment type="caution">
    <text evidence="2">The sequence shown here is derived from an EMBL/GenBank/DDBJ whole genome shotgun (WGS) entry which is preliminary data.</text>
</comment>
<organism evidence="2 3">
    <name type="scientific">Saccharothrix variisporea</name>
    <dbReference type="NCBI Taxonomy" id="543527"/>
    <lineage>
        <taxon>Bacteria</taxon>
        <taxon>Bacillati</taxon>
        <taxon>Actinomycetota</taxon>
        <taxon>Actinomycetes</taxon>
        <taxon>Pseudonocardiales</taxon>
        <taxon>Pseudonocardiaceae</taxon>
        <taxon>Saccharothrix</taxon>
    </lineage>
</organism>
<evidence type="ECO:0000256" key="1">
    <source>
        <dbReference type="SAM" id="Phobius"/>
    </source>
</evidence>
<dbReference type="RefSeq" id="WP_121228824.1">
    <property type="nucleotide sequence ID" value="NZ_JBIUBA010000003.1"/>
</dbReference>
<keyword evidence="1" id="KW-0812">Transmembrane</keyword>
<dbReference type="Proteomes" id="UP000272729">
    <property type="component" value="Unassembled WGS sequence"/>
</dbReference>
<keyword evidence="1" id="KW-0472">Membrane</keyword>
<sequence length="158" mass="17923">MGSRDDVHWRQLAPLPLDITMRTASLVALLAISTVLVALEIVLWDGVRGVAFILVWVAVVFRGRRVGLCISEIGLRDRSLLRTRTFAWHEIAGVEVRPEGFFIAGGSLWVVPHHSVPVRTSLFYQHLRLARWYRNEADVVAAMHEIQYALAWSRNRGV</sequence>
<protein>
    <recommendedName>
        <fullName evidence="4">PH (Pleckstrin Homology) domain-containing protein</fullName>
    </recommendedName>
</protein>
<evidence type="ECO:0000313" key="2">
    <source>
        <dbReference type="EMBL" id="RKT74335.1"/>
    </source>
</evidence>
<evidence type="ECO:0008006" key="4">
    <source>
        <dbReference type="Google" id="ProtNLM"/>
    </source>
</evidence>